<evidence type="ECO:0000313" key="4">
    <source>
        <dbReference type="Proteomes" id="UP000332933"/>
    </source>
</evidence>
<evidence type="ECO:0000313" key="3">
    <source>
        <dbReference type="EMBL" id="VFT84812.1"/>
    </source>
</evidence>
<name>A0A485KJ07_9STRA</name>
<reference evidence="3 4" key="1">
    <citation type="submission" date="2019-03" db="EMBL/GenBank/DDBJ databases">
        <authorList>
            <person name="Gaulin E."/>
            <person name="Dumas B."/>
        </authorList>
    </citation>
    <scope>NUCLEOTIDE SEQUENCE [LARGE SCALE GENOMIC DNA]</scope>
    <source>
        <strain evidence="3">CBS 568.67</strain>
    </source>
</reference>
<feature type="region of interest" description="Disordered" evidence="1">
    <location>
        <begin position="697"/>
        <end position="725"/>
    </location>
</feature>
<protein>
    <submittedName>
        <fullName evidence="3">Aste57867_7919 protein</fullName>
    </submittedName>
</protein>
<organism evidence="3 4">
    <name type="scientific">Aphanomyces stellatus</name>
    <dbReference type="NCBI Taxonomy" id="120398"/>
    <lineage>
        <taxon>Eukaryota</taxon>
        <taxon>Sar</taxon>
        <taxon>Stramenopiles</taxon>
        <taxon>Oomycota</taxon>
        <taxon>Saprolegniomycetes</taxon>
        <taxon>Saprolegniales</taxon>
        <taxon>Verrucalvaceae</taxon>
        <taxon>Aphanomyces</taxon>
    </lineage>
</organism>
<keyword evidence="4" id="KW-1185">Reference proteome</keyword>
<proteinExistence type="predicted"/>
<feature type="compositionally biased region" description="Basic and acidic residues" evidence="1">
    <location>
        <begin position="698"/>
        <end position="707"/>
    </location>
</feature>
<accession>A0A485KJ07</accession>
<feature type="region of interest" description="Disordered" evidence="1">
    <location>
        <begin position="17"/>
        <end position="36"/>
    </location>
</feature>
<gene>
    <name evidence="3" type="primary">Aste57867_7919</name>
    <name evidence="2" type="ORF">As57867_007889</name>
    <name evidence="3" type="ORF">ASTE57867_7919</name>
</gene>
<dbReference type="AlphaFoldDB" id="A0A485KJ07"/>
<reference evidence="2" key="2">
    <citation type="submission" date="2019-06" db="EMBL/GenBank/DDBJ databases">
        <title>Genomics analysis of Aphanomyces spp. identifies a new class of oomycete effector associated with host adaptation.</title>
        <authorList>
            <person name="Gaulin E."/>
        </authorList>
    </citation>
    <scope>NUCLEOTIDE SEQUENCE</scope>
    <source>
        <strain evidence="2">CBS 578.67</strain>
    </source>
</reference>
<dbReference type="EMBL" id="VJMH01004997">
    <property type="protein sequence ID" value="KAF0701661.1"/>
    <property type="molecule type" value="Genomic_DNA"/>
</dbReference>
<dbReference type="EMBL" id="CAADRA010005018">
    <property type="protein sequence ID" value="VFT84812.1"/>
    <property type="molecule type" value="Genomic_DNA"/>
</dbReference>
<evidence type="ECO:0000256" key="1">
    <source>
        <dbReference type="SAM" id="MobiDB-lite"/>
    </source>
</evidence>
<dbReference type="OrthoDB" id="10684804at2759"/>
<sequence>MAVIPLPSALYESLECSNHTTHGSDDDDGDTSDDLPSYVWSDKSVRRVPEGYVFPAPVDKQVLWLAWFVGDMHDSAAIPPFRLLLPSDFKVDDDVSKMHLAAAQNIMTRMLDSAVRRGLAPSEAAIEALLAHDGRQFEAVGTAAIDLVESGHDDAPRVTTPRRAYRQTKTTKNKPPAVTRLPRLTKPVPTTWSCPPTTLTIGQAWRNWFQGSEPTGPWRLLTLHRLPPPAHPSWRQVRHVLRVLARLAWEVDVHATALALEDMPLPSLDNILDEVVGIAQAQYAPLPTTSFLSSLSTAAPITAWSRDTIIDELHRSVVQGPSPTRQPLASGAIFPSLSVREMWRVWFLGDGDAPYRHRHDWRVTPKLPNHARSGANVVMDALAKTAVRVGHVATVDALDGMDEDALDRILHDTFPTFHRDKLDADGTSKQWTVDFKCMTLCKVVQQQARFARRATAIAPMPVEIDSLTCRTAWHIWWLGSFPLCHRPRRHFRFHGPKWTRYLGLMCLVERLAVELGVVKLSCEWDALYSPVALDAVLRQTLAALHDVASVHPTTPISMDASVDRVYAQVVDAASSSAYDESVVALCPSLSVQDAWRLWFQGDAATRPYRHRTNWDKSRTNKERRSVVNRVVKALTDMAVALHLVSSQAELEAITDEVELMGILDGAFEIYRTDVLGGGGQTVMTKCSSIIAHLNRRTRQLEKAERGPAKKHKPTQLGERDDDGCA</sequence>
<dbReference type="Proteomes" id="UP000332933">
    <property type="component" value="Unassembled WGS sequence"/>
</dbReference>
<evidence type="ECO:0000313" key="2">
    <source>
        <dbReference type="EMBL" id="KAF0701661.1"/>
    </source>
</evidence>